<comment type="caution">
    <text evidence="1">The sequence shown here is derived from an EMBL/GenBank/DDBJ whole genome shotgun (WGS) entry which is preliminary data.</text>
</comment>
<accession>A0ABX2IQ90</accession>
<proteinExistence type="predicted"/>
<dbReference type="Proteomes" id="UP000777935">
    <property type="component" value="Unassembled WGS sequence"/>
</dbReference>
<dbReference type="EMBL" id="JABUFE010000001">
    <property type="protein sequence ID" value="NSX53275.1"/>
    <property type="molecule type" value="Genomic_DNA"/>
</dbReference>
<name>A0ABX2IQ90_9RHOB</name>
<reference evidence="1 2" key="1">
    <citation type="submission" date="2020-06" db="EMBL/GenBank/DDBJ databases">
        <title>Sulfitobacter algicola sp. nov., isolated from green algae.</title>
        <authorList>
            <person name="Wang C."/>
        </authorList>
    </citation>
    <scope>NUCLEOTIDE SEQUENCE [LARGE SCALE GENOMIC DNA]</scope>
    <source>
        <strain evidence="1 2">1151</strain>
    </source>
</reference>
<protein>
    <submittedName>
        <fullName evidence="1">Uncharacterized protein</fullName>
    </submittedName>
</protein>
<evidence type="ECO:0000313" key="1">
    <source>
        <dbReference type="EMBL" id="NSX53275.1"/>
    </source>
</evidence>
<keyword evidence="2" id="KW-1185">Reference proteome</keyword>
<evidence type="ECO:0000313" key="2">
    <source>
        <dbReference type="Proteomes" id="UP000777935"/>
    </source>
</evidence>
<gene>
    <name evidence="1" type="ORF">HRQ87_00495</name>
</gene>
<sequence length="272" mass="30522">MTAIASGDFRAKLRIWADWVWSRQEAAFHKGLKLQEETITEMLLLRIAEHTEGLGVHVKMFNKYEEGGRAAKKGKPAVQGNGADWEWFVETPECMVGFRVQAKVLFHKQDKRGGYVLGRYDGLKVGSLQSTDLISMAGDANPIYLFYNHGLVKDVHLFNNSGPPDHFGQTCWGCSVATADFVAAKKSNKLSALIGGMVPWHLFFGIGKTCRTKEAMKTMAGNQSFRRATHRPEWVPMLSDTIGALDEDSRIYLDEFLSERRLEGVAHIKIDE</sequence>
<dbReference type="RefSeq" id="WP_174134401.1">
    <property type="nucleotide sequence ID" value="NZ_JABUFE010000001.1"/>
</dbReference>
<organism evidence="1 2">
    <name type="scientific">Parasulfitobacter algicola</name>
    <dbReference type="NCBI Taxonomy" id="2614809"/>
    <lineage>
        <taxon>Bacteria</taxon>
        <taxon>Pseudomonadati</taxon>
        <taxon>Pseudomonadota</taxon>
        <taxon>Alphaproteobacteria</taxon>
        <taxon>Rhodobacterales</taxon>
        <taxon>Roseobacteraceae</taxon>
        <taxon>Parasulfitobacter</taxon>
    </lineage>
</organism>